<dbReference type="AlphaFoldDB" id="A0A844GPF1"/>
<feature type="transmembrane region" description="Helical" evidence="7">
    <location>
        <begin position="147"/>
        <end position="167"/>
    </location>
</feature>
<comment type="subcellular location">
    <subcellularLocation>
        <location evidence="1 7">Cell membrane</location>
        <topology evidence="1 7">Multi-pass membrane protein</topology>
    </subcellularLocation>
</comment>
<evidence type="ECO:0000256" key="1">
    <source>
        <dbReference type="ARBA" id="ARBA00004651"/>
    </source>
</evidence>
<keyword evidence="5 7" id="KW-1133">Transmembrane helix</keyword>
<comment type="similarity">
    <text evidence="7">Belongs to the binding-protein-dependent transport system permease family.</text>
</comment>
<evidence type="ECO:0000256" key="7">
    <source>
        <dbReference type="RuleBase" id="RU363032"/>
    </source>
</evidence>
<dbReference type="Pfam" id="PF00528">
    <property type="entry name" value="BPD_transp_1"/>
    <property type="match status" value="1"/>
</dbReference>
<feature type="transmembrane region" description="Helical" evidence="7">
    <location>
        <begin position="188"/>
        <end position="209"/>
    </location>
</feature>
<feature type="domain" description="ABC transmembrane type-1" evidence="8">
    <location>
        <begin position="72"/>
        <end position="264"/>
    </location>
</feature>
<feature type="transmembrane region" description="Helical" evidence="7">
    <location>
        <begin position="107"/>
        <end position="127"/>
    </location>
</feature>
<protein>
    <submittedName>
        <fullName evidence="9">ABC transporter permease subunit</fullName>
    </submittedName>
</protein>
<feature type="transmembrane region" description="Helical" evidence="7">
    <location>
        <begin position="12"/>
        <end position="34"/>
    </location>
</feature>
<dbReference type="SUPFAM" id="SSF161098">
    <property type="entry name" value="MetI-like"/>
    <property type="match status" value="1"/>
</dbReference>
<keyword evidence="6 7" id="KW-0472">Membrane</keyword>
<keyword evidence="2 7" id="KW-0813">Transport</keyword>
<evidence type="ECO:0000256" key="6">
    <source>
        <dbReference type="ARBA" id="ARBA00023136"/>
    </source>
</evidence>
<dbReference type="Proteomes" id="UP000437824">
    <property type="component" value="Unassembled WGS sequence"/>
</dbReference>
<dbReference type="InterPro" id="IPR035906">
    <property type="entry name" value="MetI-like_sf"/>
</dbReference>
<name>A0A844GPF1_9FIRM</name>
<keyword evidence="3" id="KW-1003">Cell membrane</keyword>
<dbReference type="CDD" id="cd06261">
    <property type="entry name" value="TM_PBP2"/>
    <property type="match status" value="1"/>
</dbReference>
<dbReference type="Gene3D" id="1.10.3720.10">
    <property type="entry name" value="MetI-like"/>
    <property type="match status" value="1"/>
</dbReference>
<evidence type="ECO:0000256" key="5">
    <source>
        <dbReference type="ARBA" id="ARBA00022989"/>
    </source>
</evidence>
<feature type="transmembrane region" description="Helical" evidence="7">
    <location>
        <begin position="243"/>
        <end position="264"/>
    </location>
</feature>
<evidence type="ECO:0000313" key="10">
    <source>
        <dbReference type="Proteomes" id="UP000437824"/>
    </source>
</evidence>
<evidence type="ECO:0000256" key="4">
    <source>
        <dbReference type="ARBA" id="ARBA00022692"/>
    </source>
</evidence>
<organism evidence="9 10">
    <name type="scientific">Blautia luti DSM 14534 = JCM 17040</name>
    <dbReference type="NCBI Taxonomy" id="649762"/>
    <lineage>
        <taxon>Bacteria</taxon>
        <taxon>Bacillati</taxon>
        <taxon>Bacillota</taxon>
        <taxon>Clostridia</taxon>
        <taxon>Lachnospirales</taxon>
        <taxon>Lachnospiraceae</taxon>
        <taxon>Blautia</taxon>
    </lineage>
</organism>
<keyword evidence="4 7" id="KW-0812">Transmembrane</keyword>
<dbReference type="PROSITE" id="PS50928">
    <property type="entry name" value="ABC_TM1"/>
    <property type="match status" value="1"/>
</dbReference>
<reference evidence="9 10" key="1">
    <citation type="submission" date="2019-11" db="EMBL/GenBank/DDBJ databases">
        <title>Draft genome sequence of Blautia luti DSM 14534T, isolated from human stool.</title>
        <authorList>
            <person name="Ortiz R."/>
            <person name="Melis-Arcos F."/>
            <person name="Covarrubias P."/>
            <person name="Cardenas J.P."/>
            <person name="Perez-Donoso J."/>
            <person name="Almonacid D."/>
        </authorList>
    </citation>
    <scope>NUCLEOTIDE SEQUENCE [LARGE SCALE GENOMIC DNA]</scope>
    <source>
        <strain evidence="9 10">DSM 14534</strain>
    </source>
</reference>
<evidence type="ECO:0000259" key="8">
    <source>
        <dbReference type="PROSITE" id="PS50928"/>
    </source>
</evidence>
<dbReference type="PANTHER" id="PTHR43744">
    <property type="entry name" value="ABC TRANSPORTER PERMEASE PROTEIN MG189-RELATED-RELATED"/>
    <property type="match status" value="1"/>
</dbReference>
<proteinExistence type="inferred from homology"/>
<sequence>MTMAQRKKTKKIVLTIVMLILALIYIYPVFLMVINSVKPFGEVIMDVIALPSKIEWSNYTYVMDKMQYGKLFLNNVIITVIGIVGIIVFSSMSAYIISRKKNKYTKFAQFMITTPMLIPFQTIMITLLKVMNIVNLSGSKVGLGIQYWGFGIPMAAFIYGNFMSTIPKELDESAFIDGAGTFRTYRSIIFPLLKSVTFTVIVIDVMWIWNDFLLPLLMVNSSNETKTLVLSAYTFVGQFNTQWHYAMAAMVLAVLPSIIIFIFLQKYIVEGVVAGAVKG</sequence>
<dbReference type="RefSeq" id="WP_118509720.1">
    <property type="nucleotide sequence ID" value="NZ_WMBC01000009.1"/>
</dbReference>
<dbReference type="InterPro" id="IPR000515">
    <property type="entry name" value="MetI-like"/>
</dbReference>
<gene>
    <name evidence="9" type="ORF">GKZ57_11415</name>
</gene>
<dbReference type="GO" id="GO:0055085">
    <property type="term" value="P:transmembrane transport"/>
    <property type="evidence" value="ECO:0007669"/>
    <property type="project" value="InterPro"/>
</dbReference>
<feature type="transmembrane region" description="Helical" evidence="7">
    <location>
        <begin position="71"/>
        <end position="95"/>
    </location>
</feature>
<evidence type="ECO:0000256" key="3">
    <source>
        <dbReference type="ARBA" id="ARBA00022475"/>
    </source>
</evidence>
<dbReference type="GO" id="GO:0005886">
    <property type="term" value="C:plasma membrane"/>
    <property type="evidence" value="ECO:0007669"/>
    <property type="project" value="UniProtKB-SubCell"/>
</dbReference>
<dbReference type="EMBL" id="WMBC01000009">
    <property type="protein sequence ID" value="MTD61844.1"/>
    <property type="molecule type" value="Genomic_DNA"/>
</dbReference>
<evidence type="ECO:0000313" key="9">
    <source>
        <dbReference type="EMBL" id="MTD61844.1"/>
    </source>
</evidence>
<comment type="caution">
    <text evidence="9">The sequence shown here is derived from an EMBL/GenBank/DDBJ whole genome shotgun (WGS) entry which is preliminary data.</text>
</comment>
<accession>A0A844GPF1</accession>
<dbReference type="PANTHER" id="PTHR43744:SF8">
    <property type="entry name" value="SN-GLYCEROL-3-PHOSPHATE TRANSPORT SYSTEM PERMEASE PROTEIN UGPE"/>
    <property type="match status" value="1"/>
</dbReference>
<evidence type="ECO:0000256" key="2">
    <source>
        <dbReference type="ARBA" id="ARBA00022448"/>
    </source>
</evidence>